<protein>
    <recommendedName>
        <fullName evidence="3">Glycosyltransferase involved in cell wall biosynthesis</fullName>
    </recommendedName>
</protein>
<evidence type="ECO:0008006" key="3">
    <source>
        <dbReference type="Google" id="ProtNLM"/>
    </source>
</evidence>
<organism evidence="1 2">
    <name type="scientific">Noviherbaspirillum aridicola</name>
    <dbReference type="NCBI Taxonomy" id="2849687"/>
    <lineage>
        <taxon>Bacteria</taxon>
        <taxon>Pseudomonadati</taxon>
        <taxon>Pseudomonadota</taxon>
        <taxon>Betaproteobacteria</taxon>
        <taxon>Burkholderiales</taxon>
        <taxon>Oxalobacteraceae</taxon>
        <taxon>Noviherbaspirillum</taxon>
    </lineage>
</organism>
<accession>A0ABQ4Q3D2</accession>
<gene>
    <name evidence="1" type="ORF">NCCP691_13240</name>
</gene>
<proteinExistence type="predicted"/>
<dbReference type="EMBL" id="BPMK01000005">
    <property type="protein sequence ID" value="GIZ51310.1"/>
    <property type="molecule type" value="Genomic_DNA"/>
</dbReference>
<dbReference type="SUPFAM" id="SSF53756">
    <property type="entry name" value="UDP-Glycosyltransferase/glycogen phosphorylase"/>
    <property type="match status" value="1"/>
</dbReference>
<dbReference type="Pfam" id="PF13692">
    <property type="entry name" value="Glyco_trans_1_4"/>
    <property type="match status" value="1"/>
</dbReference>
<dbReference type="Gene3D" id="3.40.50.2000">
    <property type="entry name" value="Glycogen Phosphorylase B"/>
    <property type="match status" value="2"/>
</dbReference>
<sequence>MRSHIVITSPAYGGAEKRFFDIFTALLRTGCDVRFIAPVALVDALRKDHPGRTDALNALIPVPSDPWTPGGFIKAFRRVLAGLPRGAAYHYPLNCLWPLHIGRGDRVTMSVVDCARVPRPTSKRRVDLWDWLSFFFVKRVDVLSPTVFEAMNGYQMAGRMSLTPGGTFLLPEIEPSAGKTNSAVLLGRLVEKKGLDDFFDVLPALWDKLKGKVADDFEFQIAGYGPLEQRVVARVGALAAAGVPVRFLGYANANELLPTSSIVFTMQEITNFPSRVVAEAMSAGCGVIVRDTGDSRQFGEGLPGLLYCKAQLDAEEIASQILRLTQDFATTPGFRQSICAAATNAFSAPSYIEYFRVLFVPSAGARGDHGQTYLR</sequence>
<dbReference type="RefSeq" id="WP_220807484.1">
    <property type="nucleotide sequence ID" value="NZ_BPMK01000005.1"/>
</dbReference>
<evidence type="ECO:0000313" key="2">
    <source>
        <dbReference type="Proteomes" id="UP000887222"/>
    </source>
</evidence>
<comment type="caution">
    <text evidence="1">The sequence shown here is derived from an EMBL/GenBank/DDBJ whole genome shotgun (WGS) entry which is preliminary data.</text>
</comment>
<evidence type="ECO:0000313" key="1">
    <source>
        <dbReference type="EMBL" id="GIZ51310.1"/>
    </source>
</evidence>
<dbReference type="PANTHER" id="PTHR12526:SF637">
    <property type="entry name" value="GLYCOSYLTRANSFERASE EPSF-RELATED"/>
    <property type="match status" value="1"/>
</dbReference>
<keyword evidence="2" id="KW-1185">Reference proteome</keyword>
<dbReference type="PANTHER" id="PTHR12526">
    <property type="entry name" value="GLYCOSYLTRANSFERASE"/>
    <property type="match status" value="1"/>
</dbReference>
<name>A0ABQ4Q3D2_9BURK</name>
<dbReference type="Proteomes" id="UP000887222">
    <property type="component" value="Unassembled WGS sequence"/>
</dbReference>
<reference evidence="1 2" key="1">
    <citation type="journal article" date="2022" name="Int. J. Syst. Evol. Microbiol.">
        <title>Noviherbaspirillum aridicola sp. nov., isolated from an arid soil in Pakistan.</title>
        <authorList>
            <person name="Khan I.U."/>
            <person name="Saqib M."/>
            <person name="Amin A."/>
            <person name="Hussain F."/>
            <person name="Li L."/>
            <person name="Liu Y.H."/>
            <person name="Fang B.Z."/>
            <person name="Ahmed I."/>
            <person name="Li W.J."/>
        </authorList>
    </citation>
    <scope>NUCLEOTIDE SEQUENCE [LARGE SCALE GENOMIC DNA]</scope>
    <source>
        <strain evidence="1 2">NCCP-691</strain>
    </source>
</reference>